<dbReference type="PANTHER" id="PTHR21071:SF4">
    <property type="entry name" value="UDP-N-ACETYLENOLPYRUVOYLGLUCOSAMINE REDUCTASE"/>
    <property type="match status" value="1"/>
</dbReference>
<dbReference type="InterPro" id="IPR006094">
    <property type="entry name" value="Oxid_FAD_bind_N"/>
</dbReference>
<dbReference type="InterPro" id="IPR016167">
    <property type="entry name" value="FAD-bd_PCMH_sub1"/>
</dbReference>
<comment type="pathway">
    <text evidence="4 17">Cell wall biogenesis; peptidoglycan biosynthesis.</text>
</comment>
<comment type="caution">
    <text evidence="19">The sequence shown here is derived from an EMBL/GenBank/DDBJ whole genome shotgun (WGS) entry which is preliminary data.</text>
</comment>
<evidence type="ECO:0000256" key="4">
    <source>
        <dbReference type="ARBA" id="ARBA00004752"/>
    </source>
</evidence>
<accession>A0ABU8M8W9</accession>
<keyword evidence="7 17" id="KW-0132">Cell division</keyword>
<keyword evidence="11 17" id="KW-0133">Cell shape</keyword>
<dbReference type="InterPro" id="IPR036318">
    <property type="entry name" value="FAD-bd_PCMH-like_sf"/>
</dbReference>
<dbReference type="Proteomes" id="UP001369736">
    <property type="component" value="Unassembled WGS sequence"/>
</dbReference>
<comment type="catalytic activity">
    <reaction evidence="16 17">
        <text>UDP-N-acetyl-alpha-D-muramate + NADP(+) = UDP-N-acetyl-3-O-(1-carboxyvinyl)-alpha-D-glucosamine + NADPH + H(+)</text>
        <dbReference type="Rhea" id="RHEA:12248"/>
        <dbReference type="ChEBI" id="CHEBI:15378"/>
        <dbReference type="ChEBI" id="CHEBI:57783"/>
        <dbReference type="ChEBI" id="CHEBI:58349"/>
        <dbReference type="ChEBI" id="CHEBI:68483"/>
        <dbReference type="ChEBI" id="CHEBI:70757"/>
        <dbReference type="EC" id="1.3.1.98"/>
    </reaction>
</comment>
<keyword evidence="8 17" id="KW-0285">Flavoprotein</keyword>
<feature type="active site" description="Proton donor" evidence="17">
    <location>
        <position position="252"/>
    </location>
</feature>
<evidence type="ECO:0000256" key="8">
    <source>
        <dbReference type="ARBA" id="ARBA00022630"/>
    </source>
</evidence>
<dbReference type="Gene3D" id="3.90.78.10">
    <property type="entry name" value="UDP-N-acetylenolpyruvoylglucosamine reductase, C-terminal domain"/>
    <property type="match status" value="1"/>
</dbReference>
<keyword evidence="13 17" id="KW-0560">Oxidoreductase</keyword>
<evidence type="ECO:0000256" key="9">
    <source>
        <dbReference type="ARBA" id="ARBA00022827"/>
    </source>
</evidence>
<reference evidence="19 20" key="1">
    <citation type="submission" date="2024-03" db="EMBL/GenBank/DDBJ databases">
        <title>Actinomycetospora sp. OC33-EN07, a novel actinomycete isolated from wild orchid (Aerides multiflora).</title>
        <authorList>
            <person name="Suriyachadkun C."/>
        </authorList>
    </citation>
    <scope>NUCLEOTIDE SEQUENCE [LARGE SCALE GENOMIC DNA]</scope>
    <source>
        <strain evidence="19 20">OC33-EN07</strain>
    </source>
</reference>
<feature type="active site" evidence="17">
    <location>
        <position position="172"/>
    </location>
</feature>
<dbReference type="InterPro" id="IPR016169">
    <property type="entry name" value="FAD-bd_PCMH_sub2"/>
</dbReference>
<dbReference type="Gene3D" id="3.30.43.10">
    <property type="entry name" value="Uridine Diphospho-n-acetylenolpyruvylglucosamine Reductase, domain 2"/>
    <property type="match status" value="1"/>
</dbReference>
<evidence type="ECO:0000256" key="11">
    <source>
        <dbReference type="ARBA" id="ARBA00022960"/>
    </source>
</evidence>
<proteinExistence type="inferred from homology"/>
<dbReference type="Pfam" id="PF01565">
    <property type="entry name" value="FAD_binding_4"/>
    <property type="match status" value="1"/>
</dbReference>
<dbReference type="PANTHER" id="PTHR21071">
    <property type="entry name" value="UDP-N-ACETYLENOLPYRUVOYLGLUCOSAMINE REDUCTASE"/>
    <property type="match status" value="1"/>
</dbReference>
<feature type="domain" description="FAD-binding PCMH-type" evidence="18">
    <location>
        <begin position="24"/>
        <end position="197"/>
    </location>
</feature>
<protein>
    <recommendedName>
        <fullName evidence="17">UDP-N-acetylenolpyruvoylglucosamine reductase</fullName>
        <ecNumber evidence="17">1.3.1.98</ecNumber>
    </recommendedName>
    <alternativeName>
        <fullName evidence="17">UDP-N-acetylmuramate dehydrogenase</fullName>
    </alternativeName>
</protein>
<dbReference type="SUPFAM" id="SSF56194">
    <property type="entry name" value="Uridine diphospho-N-Acetylenolpyruvylglucosamine reductase, MurB, C-terminal domain"/>
    <property type="match status" value="1"/>
</dbReference>
<comment type="similarity">
    <text evidence="5 17">Belongs to the MurB family.</text>
</comment>
<evidence type="ECO:0000256" key="16">
    <source>
        <dbReference type="ARBA" id="ARBA00048914"/>
    </source>
</evidence>
<evidence type="ECO:0000256" key="17">
    <source>
        <dbReference type="HAMAP-Rule" id="MF_00037"/>
    </source>
</evidence>
<evidence type="ECO:0000259" key="18">
    <source>
        <dbReference type="PROSITE" id="PS51387"/>
    </source>
</evidence>
<keyword evidence="20" id="KW-1185">Reference proteome</keyword>
<dbReference type="Pfam" id="PF02873">
    <property type="entry name" value="MurB_C"/>
    <property type="match status" value="1"/>
</dbReference>
<dbReference type="InterPro" id="IPR003170">
    <property type="entry name" value="MurB"/>
</dbReference>
<name>A0ABU8M8W9_9PSEU</name>
<gene>
    <name evidence="17" type="primary">murB</name>
    <name evidence="19" type="ORF">WCD58_18050</name>
</gene>
<evidence type="ECO:0000256" key="7">
    <source>
        <dbReference type="ARBA" id="ARBA00022618"/>
    </source>
</evidence>
<evidence type="ECO:0000256" key="13">
    <source>
        <dbReference type="ARBA" id="ARBA00023002"/>
    </source>
</evidence>
<evidence type="ECO:0000256" key="3">
    <source>
        <dbReference type="ARBA" id="ARBA00004496"/>
    </source>
</evidence>
<dbReference type="SUPFAM" id="SSF56176">
    <property type="entry name" value="FAD-binding/transporter-associated domain-like"/>
    <property type="match status" value="1"/>
</dbReference>
<comment type="function">
    <text evidence="2 17">Cell wall formation.</text>
</comment>
<evidence type="ECO:0000256" key="5">
    <source>
        <dbReference type="ARBA" id="ARBA00010485"/>
    </source>
</evidence>
<evidence type="ECO:0000313" key="20">
    <source>
        <dbReference type="Proteomes" id="UP001369736"/>
    </source>
</evidence>
<dbReference type="Gene3D" id="3.30.465.10">
    <property type="match status" value="1"/>
</dbReference>
<keyword evidence="6 17" id="KW-0963">Cytoplasm</keyword>
<evidence type="ECO:0000256" key="2">
    <source>
        <dbReference type="ARBA" id="ARBA00003921"/>
    </source>
</evidence>
<organism evidence="19 20">
    <name type="scientific">Actinomycetospora flava</name>
    <dbReference type="NCBI Taxonomy" id="3129232"/>
    <lineage>
        <taxon>Bacteria</taxon>
        <taxon>Bacillati</taxon>
        <taxon>Actinomycetota</taxon>
        <taxon>Actinomycetes</taxon>
        <taxon>Pseudonocardiales</taxon>
        <taxon>Pseudonocardiaceae</taxon>
        <taxon>Actinomycetospora</taxon>
    </lineage>
</organism>
<sequence length="364" mass="37618">MTPGPTTAATLETALLAPHTTLGLGGPARRLVRATTADEVVERARAADGADEPLLLVGGGSNLVVGDAGFAGTALLLDHRGHEVVERDADSVVLHAAAGHDWDALVADTVADGLGGLECLSGIPGRTGATPVQNVGAYGVEVADLLVGVDLYARRTGRRGPAAASDLDLGYRTSRLKGARNVDGEIVLGVRFRLTTDGLSAPIRYAELARVLDVAPGSRVPVADAREAVLGLRRAKGMVLDPDDADSRSAGSFFTNPVVDTETAARVAARTEERGQVPVTAWPQPDGRVKLSAAALIERAGIPRGHPGVHSPVRVSTKHTLALTHRGGGTTDDLLALARDVRDHVAVAFGIVLEPEPVLVACAL</sequence>
<comment type="cofactor">
    <cofactor evidence="1 17">
        <name>FAD</name>
        <dbReference type="ChEBI" id="CHEBI:57692"/>
    </cofactor>
</comment>
<dbReference type="HAMAP" id="MF_00037">
    <property type="entry name" value="MurB"/>
    <property type="match status" value="1"/>
</dbReference>
<keyword evidence="10 17" id="KW-0521">NADP</keyword>
<dbReference type="PROSITE" id="PS51387">
    <property type="entry name" value="FAD_PCMH"/>
    <property type="match status" value="1"/>
</dbReference>
<evidence type="ECO:0000256" key="15">
    <source>
        <dbReference type="ARBA" id="ARBA00023316"/>
    </source>
</evidence>
<evidence type="ECO:0000256" key="1">
    <source>
        <dbReference type="ARBA" id="ARBA00001974"/>
    </source>
</evidence>
<evidence type="ECO:0000313" key="19">
    <source>
        <dbReference type="EMBL" id="MEJ2863077.1"/>
    </source>
</evidence>
<dbReference type="EMBL" id="JBBEGM010000007">
    <property type="protein sequence ID" value="MEJ2863077.1"/>
    <property type="molecule type" value="Genomic_DNA"/>
</dbReference>
<evidence type="ECO:0000256" key="12">
    <source>
        <dbReference type="ARBA" id="ARBA00022984"/>
    </source>
</evidence>
<evidence type="ECO:0000256" key="6">
    <source>
        <dbReference type="ARBA" id="ARBA00022490"/>
    </source>
</evidence>
<feature type="active site" evidence="17">
    <location>
        <position position="356"/>
    </location>
</feature>
<evidence type="ECO:0000256" key="10">
    <source>
        <dbReference type="ARBA" id="ARBA00022857"/>
    </source>
</evidence>
<dbReference type="GO" id="GO:0008762">
    <property type="term" value="F:UDP-N-acetylmuramate dehydrogenase activity"/>
    <property type="evidence" value="ECO:0007669"/>
    <property type="project" value="UniProtKB-EC"/>
</dbReference>
<dbReference type="InterPro" id="IPR016166">
    <property type="entry name" value="FAD-bd_PCMH"/>
</dbReference>
<dbReference type="InterPro" id="IPR011601">
    <property type="entry name" value="MurB_C"/>
</dbReference>
<comment type="subcellular location">
    <subcellularLocation>
        <location evidence="3 17">Cytoplasm</location>
    </subcellularLocation>
</comment>
<keyword evidence="15 17" id="KW-0961">Cell wall biogenesis/degradation</keyword>
<dbReference type="EC" id="1.3.1.98" evidence="17"/>
<dbReference type="NCBIfam" id="NF010478">
    <property type="entry name" value="PRK13903.1"/>
    <property type="match status" value="1"/>
</dbReference>
<keyword evidence="9 17" id="KW-0274">FAD</keyword>
<evidence type="ECO:0000256" key="14">
    <source>
        <dbReference type="ARBA" id="ARBA00023306"/>
    </source>
</evidence>
<dbReference type="InterPro" id="IPR036635">
    <property type="entry name" value="MurB_C_sf"/>
</dbReference>
<keyword evidence="12 17" id="KW-0573">Peptidoglycan synthesis</keyword>
<keyword evidence="14 17" id="KW-0131">Cell cycle</keyword>